<keyword evidence="7" id="KW-1133">Transmembrane helix</keyword>
<evidence type="ECO:0000313" key="14">
    <source>
        <dbReference type="Proteomes" id="UP001152747"/>
    </source>
</evidence>
<dbReference type="EMBL" id="CANHGI010000005">
    <property type="protein sequence ID" value="CAI5450550.1"/>
    <property type="molecule type" value="Genomic_DNA"/>
</dbReference>
<organism evidence="13 14">
    <name type="scientific">Caenorhabditis angaria</name>
    <dbReference type="NCBI Taxonomy" id="860376"/>
    <lineage>
        <taxon>Eukaryota</taxon>
        <taxon>Metazoa</taxon>
        <taxon>Ecdysozoa</taxon>
        <taxon>Nematoda</taxon>
        <taxon>Chromadorea</taxon>
        <taxon>Rhabditida</taxon>
        <taxon>Rhabditina</taxon>
        <taxon>Rhabditomorpha</taxon>
        <taxon>Rhabditoidea</taxon>
        <taxon>Rhabditidae</taxon>
        <taxon>Peloderinae</taxon>
        <taxon>Caenorhabditis</taxon>
    </lineage>
</organism>
<evidence type="ECO:0000256" key="11">
    <source>
        <dbReference type="PIRSR" id="PIRSR605027-3"/>
    </source>
</evidence>
<evidence type="ECO:0000256" key="9">
    <source>
        <dbReference type="ARBA" id="ARBA00023180"/>
    </source>
</evidence>
<evidence type="ECO:0000256" key="8">
    <source>
        <dbReference type="ARBA" id="ARBA00023136"/>
    </source>
</evidence>
<dbReference type="GO" id="GO:0005975">
    <property type="term" value="P:carbohydrate metabolic process"/>
    <property type="evidence" value="ECO:0007669"/>
    <property type="project" value="TreeGrafter"/>
</dbReference>
<sequence length="164" mass="19027">MSLANSKTNQTLIIVITPTYSRLTQLADMTRMANTLMHVPNLHWIVIEDGLQIDKNIRNLLRRSQISFSYLPFKTQPGYPKRGWFQRSMALTLLRETARHFKSNTNSVVYFGDDDNSYDIRLFTEYIRNVRKLGMWSVGGWLLKSGRAEAARNFPRDATRKLAV</sequence>
<dbReference type="InterPro" id="IPR029044">
    <property type="entry name" value="Nucleotide-diphossugar_trans"/>
</dbReference>
<evidence type="ECO:0000313" key="13">
    <source>
        <dbReference type="EMBL" id="CAI5450550.1"/>
    </source>
</evidence>
<dbReference type="GO" id="GO:0015018">
    <property type="term" value="F:galactosylgalactosylxylosylprotein 3-beta-glucuronosyltransferase activity"/>
    <property type="evidence" value="ECO:0007669"/>
    <property type="project" value="UniProtKB-UniRule"/>
</dbReference>
<evidence type="ECO:0000256" key="3">
    <source>
        <dbReference type="ARBA" id="ARBA00012641"/>
    </source>
</evidence>
<reference evidence="13" key="1">
    <citation type="submission" date="2022-11" db="EMBL/GenBank/DDBJ databases">
        <authorList>
            <person name="Kikuchi T."/>
        </authorList>
    </citation>
    <scope>NUCLEOTIDE SEQUENCE</scope>
    <source>
        <strain evidence="13">PS1010</strain>
    </source>
</reference>
<comment type="caution">
    <text evidence="13">The sequence shown here is derived from an EMBL/GenBank/DDBJ whole genome shotgun (WGS) entry which is preliminary data.</text>
</comment>
<keyword evidence="14" id="KW-1185">Reference proteome</keyword>
<evidence type="ECO:0000256" key="1">
    <source>
        <dbReference type="ARBA" id="ARBA00004606"/>
    </source>
</evidence>
<keyword evidence="8" id="KW-0472">Membrane</keyword>
<evidence type="ECO:0000256" key="4">
    <source>
        <dbReference type="ARBA" id="ARBA00022679"/>
    </source>
</evidence>
<keyword evidence="12" id="KW-0333">Golgi apparatus</keyword>
<evidence type="ECO:0000256" key="5">
    <source>
        <dbReference type="ARBA" id="ARBA00022692"/>
    </source>
</evidence>
<dbReference type="AlphaFoldDB" id="A0A9P1N421"/>
<keyword evidence="11 12" id="KW-0479">Metal-binding</keyword>
<name>A0A9P1N421_9PELO</name>
<keyword evidence="6 12" id="KW-0735">Signal-anchor</keyword>
<evidence type="ECO:0000256" key="12">
    <source>
        <dbReference type="RuleBase" id="RU363127"/>
    </source>
</evidence>
<evidence type="ECO:0000256" key="6">
    <source>
        <dbReference type="ARBA" id="ARBA00022968"/>
    </source>
</evidence>
<dbReference type="GO" id="GO:0000139">
    <property type="term" value="C:Golgi membrane"/>
    <property type="evidence" value="ECO:0007669"/>
    <property type="project" value="UniProtKB-SubCell"/>
</dbReference>
<keyword evidence="5" id="KW-0812">Transmembrane</keyword>
<dbReference type="Gene3D" id="3.90.550.10">
    <property type="entry name" value="Spore Coat Polysaccharide Biosynthesis Protein SpsA, Chain A"/>
    <property type="match status" value="1"/>
</dbReference>
<comment type="pathway">
    <text evidence="12">Protein modification; protein glycosylation.</text>
</comment>
<evidence type="ECO:0000256" key="7">
    <source>
        <dbReference type="ARBA" id="ARBA00022989"/>
    </source>
</evidence>
<gene>
    <name evidence="13" type="ORF">CAMP_LOCUS13187</name>
</gene>
<feature type="binding site" evidence="11">
    <location>
        <position position="115"/>
    </location>
    <ligand>
        <name>Mn(2+)</name>
        <dbReference type="ChEBI" id="CHEBI:29035"/>
    </ligand>
</feature>
<dbReference type="GO" id="GO:0050650">
    <property type="term" value="P:chondroitin sulfate proteoglycan biosynthetic process"/>
    <property type="evidence" value="ECO:0007669"/>
    <property type="project" value="TreeGrafter"/>
</dbReference>
<dbReference type="PANTHER" id="PTHR10896">
    <property type="entry name" value="GALACTOSYLGALACTOSYLXYLOSYLPROTEIN 3-BETA-GLUCURONOSYLTRANSFERASE BETA-1,3-GLUCURONYLTRANSFERASE"/>
    <property type="match status" value="1"/>
</dbReference>
<evidence type="ECO:0000256" key="2">
    <source>
        <dbReference type="ARBA" id="ARBA00007706"/>
    </source>
</evidence>
<evidence type="ECO:0000256" key="10">
    <source>
        <dbReference type="ARBA" id="ARBA00047979"/>
    </source>
</evidence>
<dbReference type="GO" id="GO:0046872">
    <property type="term" value="F:metal ion binding"/>
    <property type="evidence" value="ECO:0007669"/>
    <property type="project" value="UniProtKB-KW"/>
</dbReference>
<accession>A0A9P1N421</accession>
<dbReference type="Pfam" id="PF03360">
    <property type="entry name" value="Glyco_transf_43"/>
    <property type="match status" value="1"/>
</dbReference>
<dbReference type="Proteomes" id="UP001152747">
    <property type="component" value="Unassembled WGS sequence"/>
</dbReference>
<protein>
    <recommendedName>
        <fullName evidence="3 12">Galactosylgalactosylxylosylprotein 3-beta-glucuronosyltransferase</fullName>
        <ecNumber evidence="3 12">2.4.1.135</ecNumber>
    </recommendedName>
</protein>
<dbReference type="PANTHER" id="PTHR10896:SF30">
    <property type="entry name" value="GALACTOSYLGALACTOSYLXYLOSYLPROTEIN 3-BETA-GLUCURONOSYLTRANSFERASE"/>
    <property type="match status" value="1"/>
</dbReference>
<dbReference type="InterPro" id="IPR005027">
    <property type="entry name" value="Glyco_trans_43"/>
</dbReference>
<keyword evidence="4 12" id="KW-0808">Transferase</keyword>
<dbReference type="EC" id="2.4.1.135" evidence="3 12"/>
<keyword evidence="9" id="KW-0325">Glycoprotein</keyword>
<keyword evidence="11 12" id="KW-0464">Manganese</keyword>
<comment type="cofactor">
    <cofactor evidence="11 12">
        <name>Mn(2+)</name>
        <dbReference type="ChEBI" id="CHEBI:29035"/>
    </cofactor>
</comment>
<comment type="similarity">
    <text evidence="2 12">Belongs to the glycosyltransferase 43 family.</text>
</comment>
<dbReference type="SUPFAM" id="SSF53448">
    <property type="entry name" value="Nucleotide-diphospho-sugar transferases"/>
    <property type="match status" value="1"/>
</dbReference>
<comment type="subcellular location">
    <subcellularLocation>
        <location evidence="12">Golgi apparatus membrane</location>
        <topology evidence="12">Single-pass type II membrane protein</topology>
    </subcellularLocation>
    <subcellularLocation>
        <location evidence="1">Membrane</location>
        <topology evidence="1">Single-pass type II membrane protein</topology>
    </subcellularLocation>
</comment>
<proteinExistence type="inferred from homology"/>
<dbReference type="OrthoDB" id="675023at2759"/>
<comment type="catalytic activity">
    <reaction evidence="10 12">
        <text>3-O-(beta-D-galactosyl-(1-&gt;3)-beta-D-galactosyl-(1-&gt;4)-beta-D-xylosyl)-L-seryl-[protein] + UDP-alpha-D-glucuronate = 3-O-(beta-D-GlcA-(1-&gt;3)-beta-D-Gal-(1-&gt;3)-beta-D-Gal-(1-&gt;4)-beta-D-Xyl)-L-seryl-[protein] + UDP + H(+)</text>
        <dbReference type="Rhea" id="RHEA:24168"/>
        <dbReference type="Rhea" id="RHEA-COMP:12571"/>
        <dbReference type="Rhea" id="RHEA-COMP:12573"/>
        <dbReference type="ChEBI" id="CHEBI:15378"/>
        <dbReference type="ChEBI" id="CHEBI:58052"/>
        <dbReference type="ChEBI" id="CHEBI:58223"/>
        <dbReference type="ChEBI" id="CHEBI:132090"/>
        <dbReference type="ChEBI" id="CHEBI:132093"/>
        <dbReference type="EC" id="2.4.1.135"/>
    </reaction>
</comment>